<evidence type="ECO:0000313" key="3">
    <source>
        <dbReference type="Proteomes" id="UP000019375"/>
    </source>
</evidence>
<dbReference type="Proteomes" id="UP000019375">
    <property type="component" value="Unassembled WGS sequence"/>
</dbReference>
<protein>
    <submittedName>
        <fullName evidence="2">ZYBA0S15-00452g1_1</fullName>
    </submittedName>
</protein>
<organism evidence="2 3">
    <name type="scientific">Zygosaccharomyces bailii (strain CLIB 213 / ATCC 58445 / CBS 680 / BCRC 21525 / NBRC 1098 / NCYC 1416 / NRRL Y-2227)</name>
    <dbReference type="NCBI Taxonomy" id="1333698"/>
    <lineage>
        <taxon>Eukaryota</taxon>
        <taxon>Fungi</taxon>
        <taxon>Dikarya</taxon>
        <taxon>Ascomycota</taxon>
        <taxon>Saccharomycotina</taxon>
        <taxon>Saccharomycetes</taxon>
        <taxon>Saccharomycetales</taxon>
        <taxon>Saccharomycetaceae</taxon>
        <taxon>Zygosaccharomyces</taxon>
    </lineage>
</organism>
<proteinExistence type="predicted"/>
<name>A0A8J2TBJ2_ZYGB2</name>
<gene>
    <name evidence="2" type="ORF">BN860_00452g</name>
</gene>
<evidence type="ECO:0000256" key="1">
    <source>
        <dbReference type="SAM" id="MobiDB-lite"/>
    </source>
</evidence>
<dbReference type="AlphaFoldDB" id="A0A8J2TBJ2"/>
<feature type="region of interest" description="Disordered" evidence="1">
    <location>
        <begin position="1"/>
        <end position="40"/>
    </location>
</feature>
<dbReference type="OrthoDB" id="4061990at2759"/>
<keyword evidence="3" id="KW-1185">Reference proteome</keyword>
<dbReference type="EMBL" id="HG316468">
    <property type="protein sequence ID" value="CDF91871.1"/>
    <property type="molecule type" value="Genomic_DNA"/>
</dbReference>
<accession>A0A8J2TBJ2</accession>
<feature type="compositionally biased region" description="Polar residues" evidence="1">
    <location>
        <begin position="9"/>
        <end position="18"/>
    </location>
</feature>
<evidence type="ECO:0000313" key="2">
    <source>
        <dbReference type="EMBL" id="CDF91871.1"/>
    </source>
</evidence>
<sequence>MHESKKRTLNLTPSSNIQAGGKKRMLDGSPHKLKGPFGANDTEDWQKQFLVQSRELRRLEKLNEFLELERECNA</sequence>
<reference evidence="3" key="1">
    <citation type="journal article" date="2013" name="Genome Announc.">
        <title>Genome sequence of the food spoilage yeast Zygosaccharomyces bailii CLIB 213(T).</title>
        <authorList>
            <person name="Galeote V."/>
            <person name="Bigey F."/>
            <person name="Devillers H."/>
            <person name="Neuveglise C."/>
            <person name="Dequin S."/>
        </authorList>
    </citation>
    <scope>NUCLEOTIDE SEQUENCE [LARGE SCALE GENOMIC DNA]</scope>
    <source>
        <strain evidence="3">CLIB 213 / ATCC 58445 / CBS 680 / CCRC 21525 / NBRC 1098 / NCYC 1416 / NRRL Y-2227</strain>
    </source>
</reference>